<evidence type="ECO:0000313" key="9">
    <source>
        <dbReference type="EMBL" id="HIT49791.1"/>
    </source>
</evidence>
<evidence type="ECO:0000256" key="1">
    <source>
        <dbReference type="ARBA" id="ARBA00010396"/>
    </source>
</evidence>
<evidence type="ECO:0000256" key="5">
    <source>
        <dbReference type="ARBA" id="ARBA00022679"/>
    </source>
</evidence>
<keyword evidence="2 7" id="KW-0963">Cytoplasm</keyword>
<comment type="subcellular location">
    <subcellularLocation>
        <location evidence="7">Cytoplasm</location>
    </subcellularLocation>
</comment>
<comment type="similarity">
    <text evidence="1 7">Belongs to the methyltransferase superfamily. RsmH family.</text>
</comment>
<comment type="caution">
    <text evidence="9">The sequence shown here is derived from an EMBL/GenBank/DDBJ whole genome shotgun (WGS) entry which is preliminary data.</text>
</comment>
<dbReference type="PIRSF" id="PIRSF004486">
    <property type="entry name" value="MraW"/>
    <property type="match status" value="1"/>
</dbReference>
<dbReference type="SUPFAM" id="SSF81799">
    <property type="entry name" value="Putative methyltransferase TM0872, insert domain"/>
    <property type="match status" value="1"/>
</dbReference>
<dbReference type="FunFam" id="1.10.150.170:FF:000001">
    <property type="entry name" value="Ribosomal RNA small subunit methyltransferase H"/>
    <property type="match status" value="1"/>
</dbReference>
<dbReference type="HAMAP" id="MF_01007">
    <property type="entry name" value="16SrRNA_methyltr_H"/>
    <property type="match status" value="1"/>
</dbReference>
<dbReference type="Gene3D" id="3.40.50.150">
    <property type="entry name" value="Vaccinia Virus protein VP39"/>
    <property type="match status" value="1"/>
</dbReference>
<evidence type="ECO:0000256" key="7">
    <source>
        <dbReference type="HAMAP-Rule" id="MF_01007"/>
    </source>
</evidence>
<dbReference type="EMBL" id="DVLF01000066">
    <property type="protein sequence ID" value="HIT49791.1"/>
    <property type="molecule type" value="Genomic_DNA"/>
</dbReference>
<evidence type="ECO:0000256" key="4">
    <source>
        <dbReference type="ARBA" id="ARBA00022603"/>
    </source>
</evidence>
<dbReference type="GO" id="GO:0071424">
    <property type="term" value="F:rRNA (cytosine-N4-)-methyltransferase activity"/>
    <property type="evidence" value="ECO:0007669"/>
    <property type="project" value="UniProtKB-UniRule"/>
</dbReference>
<dbReference type="Gene3D" id="1.10.150.170">
    <property type="entry name" value="Putative methyltransferase TM0872, insert domain"/>
    <property type="match status" value="1"/>
</dbReference>
<comment type="function">
    <text evidence="7">Specifically methylates the N4 position of cytidine in position 1402 (C1402) of 16S rRNA.</text>
</comment>
<feature type="binding site" evidence="7">
    <location>
        <position position="78"/>
    </location>
    <ligand>
        <name>S-adenosyl-L-methionine</name>
        <dbReference type="ChEBI" id="CHEBI:59789"/>
    </ligand>
</feature>
<dbReference type="GO" id="GO:0005737">
    <property type="term" value="C:cytoplasm"/>
    <property type="evidence" value="ECO:0007669"/>
    <property type="project" value="UniProtKB-SubCell"/>
</dbReference>
<evidence type="ECO:0000256" key="2">
    <source>
        <dbReference type="ARBA" id="ARBA00022490"/>
    </source>
</evidence>
<evidence type="ECO:0000313" key="10">
    <source>
        <dbReference type="Proteomes" id="UP000886758"/>
    </source>
</evidence>
<evidence type="ECO:0000256" key="3">
    <source>
        <dbReference type="ARBA" id="ARBA00022552"/>
    </source>
</evidence>
<dbReference type="NCBIfam" id="TIGR00006">
    <property type="entry name" value="16S rRNA (cytosine(1402)-N(4))-methyltransferase RsmH"/>
    <property type="match status" value="1"/>
</dbReference>
<keyword evidence="5 7" id="KW-0808">Transferase</keyword>
<accession>A0A9D1GRT5</accession>
<gene>
    <name evidence="7 9" type="primary">rsmH</name>
    <name evidence="9" type="ORF">IAD46_02070</name>
</gene>
<dbReference type="PANTHER" id="PTHR11265:SF0">
    <property type="entry name" value="12S RRNA N4-METHYLCYTIDINE METHYLTRANSFERASE"/>
    <property type="match status" value="1"/>
</dbReference>
<comment type="catalytic activity">
    <reaction evidence="7">
        <text>cytidine(1402) in 16S rRNA + S-adenosyl-L-methionine = N(4)-methylcytidine(1402) in 16S rRNA + S-adenosyl-L-homocysteine + H(+)</text>
        <dbReference type="Rhea" id="RHEA:42928"/>
        <dbReference type="Rhea" id="RHEA-COMP:10286"/>
        <dbReference type="Rhea" id="RHEA-COMP:10287"/>
        <dbReference type="ChEBI" id="CHEBI:15378"/>
        <dbReference type="ChEBI" id="CHEBI:57856"/>
        <dbReference type="ChEBI" id="CHEBI:59789"/>
        <dbReference type="ChEBI" id="CHEBI:74506"/>
        <dbReference type="ChEBI" id="CHEBI:82748"/>
        <dbReference type="EC" id="2.1.1.199"/>
    </reaction>
</comment>
<name>A0A9D1GRT5_9MOLU</name>
<dbReference type="InterPro" id="IPR023397">
    <property type="entry name" value="SAM-dep_MeTrfase_MraW_recog"/>
</dbReference>
<keyword evidence="3 7" id="KW-0698">rRNA processing</keyword>
<dbReference type="InterPro" id="IPR002903">
    <property type="entry name" value="RsmH"/>
</dbReference>
<keyword evidence="4 7" id="KW-0489">Methyltransferase</keyword>
<reference evidence="9" key="1">
    <citation type="submission" date="2020-10" db="EMBL/GenBank/DDBJ databases">
        <authorList>
            <person name="Gilroy R."/>
        </authorList>
    </citation>
    <scope>NUCLEOTIDE SEQUENCE</scope>
    <source>
        <strain evidence="9">ChiW17-6978</strain>
    </source>
</reference>
<feature type="compositionally biased region" description="Basic residues" evidence="8">
    <location>
        <begin position="297"/>
        <end position="307"/>
    </location>
</feature>
<evidence type="ECO:0000256" key="6">
    <source>
        <dbReference type="ARBA" id="ARBA00022691"/>
    </source>
</evidence>
<organism evidence="9 10">
    <name type="scientific">Candidatus Pelethenecus faecipullorum</name>
    <dbReference type="NCBI Taxonomy" id="2840900"/>
    <lineage>
        <taxon>Bacteria</taxon>
        <taxon>Bacillati</taxon>
        <taxon>Mycoplasmatota</taxon>
        <taxon>Mollicutes</taxon>
        <taxon>Candidatus Pelethenecus</taxon>
    </lineage>
</organism>
<feature type="binding site" evidence="7">
    <location>
        <position position="51"/>
    </location>
    <ligand>
        <name>S-adenosyl-L-methionine</name>
        <dbReference type="ChEBI" id="CHEBI:59789"/>
    </ligand>
</feature>
<dbReference type="Proteomes" id="UP000886758">
    <property type="component" value="Unassembled WGS sequence"/>
</dbReference>
<evidence type="ECO:0000256" key="8">
    <source>
        <dbReference type="SAM" id="MobiDB-lite"/>
    </source>
</evidence>
<dbReference type="PANTHER" id="PTHR11265">
    <property type="entry name" value="S-ADENOSYL-METHYLTRANSFERASE MRAW"/>
    <property type="match status" value="1"/>
</dbReference>
<feature type="binding site" evidence="7">
    <location>
        <position position="106"/>
    </location>
    <ligand>
        <name>S-adenosyl-L-methionine</name>
        <dbReference type="ChEBI" id="CHEBI:59789"/>
    </ligand>
</feature>
<dbReference type="Pfam" id="PF01795">
    <property type="entry name" value="Methyltransf_5"/>
    <property type="match status" value="1"/>
</dbReference>
<dbReference type="CDD" id="cd02440">
    <property type="entry name" value="AdoMet_MTases"/>
    <property type="match status" value="1"/>
</dbReference>
<reference evidence="9" key="2">
    <citation type="journal article" date="2021" name="PeerJ">
        <title>Extensive microbial diversity within the chicken gut microbiome revealed by metagenomics and culture.</title>
        <authorList>
            <person name="Gilroy R."/>
            <person name="Ravi A."/>
            <person name="Getino M."/>
            <person name="Pursley I."/>
            <person name="Horton D.L."/>
            <person name="Alikhan N.F."/>
            <person name="Baker D."/>
            <person name="Gharbi K."/>
            <person name="Hall N."/>
            <person name="Watson M."/>
            <person name="Adriaenssens E.M."/>
            <person name="Foster-Nyarko E."/>
            <person name="Jarju S."/>
            <person name="Secka A."/>
            <person name="Antonio M."/>
            <person name="Oren A."/>
            <person name="Chaudhuri R.R."/>
            <person name="La Ragione R."/>
            <person name="Hildebrand F."/>
            <person name="Pallen M.J."/>
        </authorList>
    </citation>
    <scope>NUCLEOTIDE SEQUENCE</scope>
    <source>
        <strain evidence="9">ChiW17-6978</strain>
    </source>
</reference>
<keyword evidence="6 7" id="KW-0949">S-adenosyl-L-methionine</keyword>
<dbReference type="AlphaFoldDB" id="A0A9D1GRT5"/>
<protein>
    <recommendedName>
        <fullName evidence="7">Ribosomal RNA small subunit methyltransferase H</fullName>
        <ecNumber evidence="7">2.1.1.199</ecNumber>
    </recommendedName>
    <alternativeName>
        <fullName evidence="7">16S rRNA m(4)C1402 methyltransferase</fullName>
    </alternativeName>
    <alternativeName>
        <fullName evidence="7">rRNA (cytosine-N(4)-)-methyltransferase RsmH</fullName>
    </alternativeName>
</protein>
<dbReference type="InterPro" id="IPR029063">
    <property type="entry name" value="SAM-dependent_MTases_sf"/>
</dbReference>
<feature type="binding site" evidence="7">
    <location>
        <begin position="32"/>
        <end position="34"/>
    </location>
    <ligand>
        <name>S-adenosyl-L-methionine</name>
        <dbReference type="ChEBI" id="CHEBI:59789"/>
    </ligand>
</feature>
<dbReference type="GO" id="GO:0070475">
    <property type="term" value="P:rRNA base methylation"/>
    <property type="evidence" value="ECO:0007669"/>
    <property type="project" value="UniProtKB-UniRule"/>
</dbReference>
<proteinExistence type="inferred from homology"/>
<feature type="region of interest" description="Disordered" evidence="8">
    <location>
        <begin position="286"/>
        <end position="307"/>
    </location>
</feature>
<feature type="binding site" evidence="7">
    <location>
        <position position="99"/>
    </location>
    <ligand>
        <name>S-adenosyl-L-methionine</name>
        <dbReference type="ChEBI" id="CHEBI:59789"/>
    </ligand>
</feature>
<dbReference type="SUPFAM" id="SSF53335">
    <property type="entry name" value="S-adenosyl-L-methionine-dependent methyltransferases"/>
    <property type="match status" value="1"/>
</dbReference>
<dbReference type="EC" id="2.1.1.199" evidence="7"/>
<sequence>MYVHKTVLLEEAVRNLHIKEDGIYVDATTGGGGHSALILKQLTKGHLYCFDQDPYAFSKAEESLRSIGSNYTFIHANFVDLQKELAFYGVDRIDGIIYDLGVSSFQLDIQSRGFSYRMDAPLDMRMNQEQQLTAKIIVNTYPYEELVRIFYRYGEELFAKQIARKIERRRMEKPIETTFELVDVIKSALPQKILKQKGHPAKQVFQALRIAVNDELRVFEDSLHQALDMLKPDGYAVVITFHSLEDRICKTIFKEKSTVYIPKGLPVMDQGEAPFELVTKKPLIPSSDEINENNRAHSAKMRVLRKR</sequence>